<comment type="caution">
    <text evidence="1">The sequence shown here is derived from an EMBL/GenBank/DDBJ whole genome shotgun (WGS) entry which is preliminary data.</text>
</comment>
<reference evidence="1" key="1">
    <citation type="submission" date="2020-05" db="EMBL/GenBank/DDBJ databases">
        <title>Large-scale comparative analyses of tick genomes elucidate their genetic diversity and vector capacities.</title>
        <authorList>
            <person name="Jia N."/>
            <person name="Wang J."/>
            <person name="Shi W."/>
            <person name="Du L."/>
            <person name="Sun Y."/>
            <person name="Zhan W."/>
            <person name="Jiang J."/>
            <person name="Wang Q."/>
            <person name="Zhang B."/>
            <person name="Ji P."/>
            <person name="Sakyi L.B."/>
            <person name="Cui X."/>
            <person name="Yuan T."/>
            <person name="Jiang B."/>
            <person name="Yang W."/>
            <person name="Lam T.T.-Y."/>
            <person name="Chang Q."/>
            <person name="Ding S."/>
            <person name="Wang X."/>
            <person name="Zhu J."/>
            <person name="Ruan X."/>
            <person name="Zhao L."/>
            <person name="Wei J."/>
            <person name="Que T."/>
            <person name="Du C."/>
            <person name="Cheng J."/>
            <person name="Dai P."/>
            <person name="Han X."/>
            <person name="Huang E."/>
            <person name="Gao Y."/>
            <person name="Liu J."/>
            <person name="Shao H."/>
            <person name="Ye R."/>
            <person name="Li L."/>
            <person name="Wei W."/>
            <person name="Wang X."/>
            <person name="Wang C."/>
            <person name="Yang T."/>
            <person name="Huo Q."/>
            <person name="Li W."/>
            <person name="Guo W."/>
            <person name="Chen H."/>
            <person name="Zhou L."/>
            <person name="Ni X."/>
            <person name="Tian J."/>
            <person name="Zhou Y."/>
            <person name="Sheng Y."/>
            <person name="Liu T."/>
            <person name="Pan Y."/>
            <person name="Xia L."/>
            <person name="Li J."/>
            <person name="Zhao F."/>
            <person name="Cao W."/>
        </authorList>
    </citation>
    <scope>NUCLEOTIDE SEQUENCE</scope>
    <source>
        <strain evidence="1">Dsil-2018</strain>
    </source>
</reference>
<organism evidence="1 2">
    <name type="scientific">Dermacentor silvarum</name>
    <name type="common">Tick</name>
    <dbReference type="NCBI Taxonomy" id="543639"/>
    <lineage>
        <taxon>Eukaryota</taxon>
        <taxon>Metazoa</taxon>
        <taxon>Ecdysozoa</taxon>
        <taxon>Arthropoda</taxon>
        <taxon>Chelicerata</taxon>
        <taxon>Arachnida</taxon>
        <taxon>Acari</taxon>
        <taxon>Parasitiformes</taxon>
        <taxon>Ixodida</taxon>
        <taxon>Ixodoidea</taxon>
        <taxon>Ixodidae</taxon>
        <taxon>Rhipicephalinae</taxon>
        <taxon>Dermacentor</taxon>
    </lineage>
</organism>
<evidence type="ECO:0000313" key="2">
    <source>
        <dbReference type="Proteomes" id="UP000821865"/>
    </source>
</evidence>
<name>A0ACB8DZL9_DERSI</name>
<protein>
    <submittedName>
        <fullName evidence="1">Uncharacterized protein</fullName>
    </submittedName>
</protein>
<accession>A0ACB8DZL9</accession>
<evidence type="ECO:0000313" key="1">
    <source>
        <dbReference type="EMBL" id="KAH7979791.1"/>
    </source>
</evidence>
<dbReference type="EMBL" id="CM023470">
    <property type="protein sequence ID" value="KAH7979791.1"/>
    <property type="molecule type" value="Genomic_DNA"/>
</dbReference>
<proteinExistence type="predicted"/>
<dbReference type="Proteomes" id="UP000821865">
    <property type="component" value="Chromosome 1"/>
</dbReference>
<gene>
    <name evidence="1" type="ORF">HPB49_011086</name>
</gene>
<sequence length="150" mass="16631">MSPTRIGALGDRSRHAKFAAALRKVINKDSVCLCVGSDIMLPLMASMLGAKEVYVVVDDSYAHSLLKEYADHNGLRNIFGISKDALCLSEQDLMKKEAQSASDDTVEPQSLWEYPCEAMTQEFTIIKLDMTKDPDTTDTILCHGEVPFEK</sequence>
<keyword evidence="2" id="KW-1185">Reference proteome</keyword>